<sequence length="350" mass="37192">MADTSSTPSSADFDASDRTTDTERAVHGTESVAELRAFLSAYAGEHLGSPIRTVRFRAGRIDAVWGVELDDGRAVVIKGHRTPAGPDTVGALDTIVAARDAQRYLAAAGFPCPEPLSGPDEIDGRVLTAETLLAGEVPAGRASATRRLLAEGLARHIDLLRARPGLREKAGPGPSWCRYQAGPWPVPHDPIVNFDVTPAGYDWLDEYARRASDQILTCREGAELVVGHADWYAGNTAVLDGVLVGTFDWELVADTEAVIAGFAAACYAASSTSGAGLSTPDEVAVFLQDYQAARGAGLYGRERRSACAAAAWIIAFNARWEVGMSGGKGEEGPNLTLAREHGQDYLDLIW</sequence>
<evidence type="ECO:0000313" key="5">
    <source>
        <dbReference type="Proteomes" id="UP000533017"/>
    </source>
</evidence>
<keyword evidence="5" id="KW-1185">Reference proteome</keyword>
<accession>A0A1I2PEG1</accession>
<protein>
    <submittedName>
        <fullName evidence="3">Phosphotransferase enzyme family protein</fullName>
    </submittedName>
</protein>
<dbReference type="Proteomes" id="UP000533017">
    <property type="component" value="Unassembled WGS sequence"/>
</dbReference>
<feature type="compositionally biased region" description="Polar residues" evidence="1">
    <location>
        <begin position="1"/>
        <end position="10"/>
    </location>
</feature>
<feature type="region of interest" description="Disordered" evidence="1">
    <location>
        <begin position="1"/>
        <end position="27"/>
    </location>
</feature>
<dbReference type="AlphaFoldDB" id="A0A1I2PEG1"/>
<evidence type="ECO:0000313" key="2">
    <source>
        <dbReference type="EMBL" id="NYH83722.1"/>
    </source>
</evidence>
<gene>
    <name evidence="2" type="ORF">FHR37_002573</name>
    <name evidence="3" type="ORF">SAMN05421678_10426</name>
</gene>
<reference evidence="2 5" key="2">
    <citation type="submission" date="2020-07" db="EMBL/GenBank/DDBJ databases">
        <title>Sequencing the genomes of 1000 actinobacteria strains.</title>
        <authorList>
            <person name="Klenk H.-P."/>
        </authorList>
    </citation>
    <scope>NUCLEOTIDE SEQUENCE [LARGE SCALE GENOMIC DNA]</scope>
    <source>
        <strain evidence="2 5">DSM 45117</strain>
    </source>
</reference>
<dbReference type="SUPFAM" id="SSF56112">
    <property type="entry name" value="Protein kinase-like (PK-like)"/>
    <property type="match status" value="1"/>
</dbReference>
<dbReference type="RefSeq" id="WP_092882521.1">
    <property type="nucleotide sequence ID" value="NZ_FOOI01000004.1"/>
</dbReference>
<evidence type="ECO:0000313" key="3">
    <source>
        <dbReference type="EMBL" id="SFG12046.1"/>
    </source>
</evidence>
<evidence type="ECO:0000256" key="1">
    <source>
        <dbReference type="SAM" id="MobiDB-lite"/>
    </source>
</evidence>
<keyword evidence="3" id="KW-0808">Transferase</keyword>
<dbReference type="Proteomes" id="UP000199052">
    <property type="component" value="Unassembled WGS sequence"/>
</dbReference>
<proteinExistence type="predicted"/>
<dbReference type="EMBL" id="JACBZA010000001">
    <property type="protein sequence ID" value="NYH83722.1"/>
    <property type="molecule type" value="Genomic_DNA"/>
</dbReference>
<name>A0A1I2PEG1_9ACTN</name>
<evidence type="ECO:0000313" key="4">
    <source>
        <dbReference type="Proteomes" id="UP000199052"/>
    </source>
</evidence>
<dbReference type="EMBL" id="FOOI01000004">
    <property type="protein sequence ID" value="SFG12046.1"/>
    <property type="molecule type" value="Genomic_DNA"/>
</dbReference>
<reference evidence="3 4" key="1">
    <citation type="submission" date="2016-10" db="EMBL/GenBank/DDBJ databases">
        <authorList>
            <person name="de Groot N.N."/>
        </authorList>
    </citation>
    <scope>NUCLEOTIDE SEQUENCE [LARGE SCALE GENOMIC DNA]</scope>
    <source>
        <strain evidence="3 4">CPCC 202808</strain>
    </source>
</reference>
<dbReference type="STRING" id="504797.SAMN05421678_10426"/>
<dbReference type="InterPro" id="IPR011009">
    <property type="entry name" value="Kinase-like_dom_sf"/>
</dbReference>
<feature type="compositionally biased region" description="Basic and acidic residues" evidence="1">
    <location>
        <begin position="15"/>
        <end position="27"/>
    </location>
</feature>
<dbReference type="GO" id="GO:0016740">
    <property type="term" value="F:transferase activity"/>
    <property type="evidence" value="ECO:0007669"/>
    <property type="project" value="UniProtKB-KW"/>
</dbReference>
<organism evidence="3 4">
    <name type="scientific">Actinopolymorpha cephalotaxi</name>
    <dbReference type="NCBI Taxonomy" id="504797"/>
    <lineage>
        <taxon>Bacteria</taxon>
        <taxon>Bacillati</taxon>
        <taxon>Actinomycetota</taxon>
        <taxon>Actinomycetes</taxon>
        <taxon>Propionibacteriales</taxon>
        <taxon>Actinopolymorphaceae</taxon>
        <taxon>Actinopolymorpha</taxon>
    </lineage>
</organism>